<dbReference type="PANTHER" id="PTHR30160">
    <property type="entry name" value="TETRAACYLDISACCHARIDE 4'-KINASE-RELATED"/>
    <property type="match status" value="1"/>
</dbReference>
<protein>
    <recommendedName>
        <fullName evidence="4">lipopolysaccharide heptosyltransferase II</fullName>
        <ecNumber evidence="4">2.4.99.24</ecNumber>
    </recommendedName>
</protein>
<dbReference type="AlphaFoldDB" id="A0A1F6GSB5"/>
<dbReference type="InterPro" id="IPR011910">
    <property type="entry name" value="RfaF"/>
</dbReference>
<dbReference type="EMBL" id="MFNF01000040">
    <property type="protein sequence ID" value="OGH01023.1"/>
    <property type="molecule type" value="Genomic_DNA"/>
</dbReference>
<evidence type="ECO:0000256" key="3">
    <source>
        <dbReference type="ARBA" id="ARBA00043995"/>
    </source>
</evidence>
<sequence>MSQPQKILVRTPNWLGDLMVATAFLRRLLKAYPKAQIDLLVKKGFEQVPLPGRGEVIPYSSKEQGVWSMAQELRERRYDRAYLLSPSYSSALMAFLARIPERYGLAGQWGRSLLLRPTVTSLVPPKGQHLSAEYHQLLTASLGIEEIGSEPGLPGLSLAAGWAEGLLTGPLDLEPGFVALAPGAIYGEAKRWPYQSYLELIHRLSEAGERVVVLGQEGDFPFDLTQGKNLTGATGLLELIALLSRAKLLVSNDSGAMHIMAALRRPQVAIFGSTSTLWTSPTNPKARVVSLHVDCSPCFKRRCPYGHYKCLTGIGAELVFEAYLDALSEPPGPSPQD</sequence>
<evidence type="ECO:0000256" key="5">
    <source>
        <dbReference type="ARBA" id="ARBA00047503"/>
    </source>
</evidence>
<evidence type="ECO:0000313" key="7">
    <source>
        <dbReference type="Proteomes" id="UP000177583"/>
    </source>
</evidence>
<dbReference type="PANTHER" id="PTHR30160:SF7">
    <property type="entry name" value="ADP-HEPTOSE--LPS HEPTOSYLTRANSFERASE 2"/>
    <property type="match status" value="1"/>
</dbReference>
<dbReference type="SUPFAM" id="SSF53756">
    <property type="entry name" value="UDP-Glycosyltransferase/glycogen phosphorylase"/>
    <property type="match status" value="1"/>
</dbReference>
<dbReference type="EC" id="2.4.99.24" evidence="4"/>
<dbReference type="InterPro" id="IPR051199">
    <property type="entry name" value="LPS_LOS_Heptosyltrfase"/>
</dbReference>
<dbReference type="Pfam" id="PF01075">
    <property type="entry name" value="Glyco_transf_9"/>
    <property type="match status" value="1"/>
</dbReference>
<dbReference type="Proteomes" id="UP000177583">
    <property type="component" value="Unassembled WGS sequence"/>
</dbReference>
<evidence type="ECO:0000313" key="6">
    <source>
        <dbReference type="EMBL" id="OGH01023.1"/>
    </source>
</evidence>
<evidence type="ECO:0000256" key="4">
    <source>
        <dbReference type="ARBA" id="ARBA00044042"/>
    </source>
</evidence>
<comment type="caution">
    <text evidence="6">The sequence shown here is derived from an EMBL/GenBank/DDBJ whole genome shotgun (WGS) entry which is preliminary data.</text>
</comment>
<dbReference type="CDD" id="cd03789">
    <property type="entry name" value="GT9_LPS_heptosyltransferase"/>
    <property type="match status" value="1"/>
</dbReference>
<dbReference type="InterPro" id="IPR002201">
    <property type="entry name" value="Glyco_trans_9"/>
</dbReference>
<comment type="catalytic activity">
    <reaction evidence="5">
        <text>an L-alpha-D-Hep-(1-&gt;5)-[alpha-Kdo-(2-&gt;4)]-alpha-Kdo-(2-&gt;6)-lipid A + ADP-L-glycero-beta-D-manno-heptose = an L-alpha-D-Hep-(1-&gt;3)-L-alpha-D-Hep-(1-&gt;5)-[alpha-Kdo-(2-&gt;4)]-alpha-Kdo-(2-&gt;6)-lipid A + ADP + H(+)</text>
        <dbReference type="Rhea" id="RHEA:74071"/>
        <dbReference type="ChEBI" id="CHEBI:15378"/>
        <dbReference type="ChEBI" id="CHEBI:61506"/>
        <dbReference type="ChEBI" id="CHEBI:193068"/>
        <dbReference type="ChEBI" id="CHEBI:193069"/>
        <dbReference type="ChEBI" id="CHEBI:456216"/>
        <dbReference type="EC" id="2.4.99.24"/>
    </reaction>
</comment>
<dbReference type="GO" id="GO:0009244">
    <property type="term" value="P:lipopolysaccharide core region biosynthetic process"/>
    <property type="evidence" value="ECO:0007669"/>
    <property type="project" value="TreeGrafter"/>
</dbReference>
<gene>
    <name evidence="6" type="ORF">A2557_00290</name>
</gene>
<dbReference type="NCBIfam" id="TIGR02195">
    <property type="entry name" value="heptsyl_trn_II"/>
    <property type="match status" value="1"/>
</dbReference>
<accession>A0A1F6GSB5</accession>
<comment type="similarity">
    <text evidence="3">Belongs to the glycosyltransferase 9 family.</text>
</comment>
<organism evidence="6 7">
    <name type="scientific">Candidatus Lambdaproteobacteria bacterium RIFOXYD2_FULL_56_26</name>
    <dbReference type="NCBI Taxonomy" id="1817773"/>
    <lineage>
        <taxon>Bacteria</taxon>
        <taxon>Pseudomonadati</taxon>
        <taxon>Pseudomonadota</taxon>
        <taxon>Candidatus Lambdaproteobacteria</taxon>
    </lineage>
</organism>
<evidence type="ECO:0000256" key="2">
    <source>
        <dbReference type="ARBA" id="ARBA00022679"/>
    </source>
</evidence>
<dbReference type="Gene3D" id="3.40.50.2000">
    <property type="entry name" value="Glycogen Phosphorylase B"/>
    <property type="match status" value="2"/>
</dbReference>
<keyword evidence="2 6" id="KW-0808">Transferase</keyword>
<name>A0A1F6GSB5_9PROT</name>
<reference evidence="6 7" key="1">
    <citation type="journal article" date="2016" name="Nat. Commun.">
        <title>Thousands of microbial genomes shed light on interconnected biogeochemical processes in an aquifer system.</title>
        <authorList>
            <person name="Anantharaman K."/>
            <person name="Brown C.T."/>
            <person name="Hug L.A."/>
            <person name="Sharon I."/>
            <person name="Castelle C.J."/>
            <person name="Probst A.J."/>
            <person name="Thomas B.C."/>
            <person name="Singh A."/>
            <person name="Wilkins M.J."/>
            <person name="Karaoz U."/>
            <person name="Brodie E.L."/>
            <person name="Williams K.H."/>
            <person name="Hubbard S.S."/>
            <person name="Banfield J.F."/>
        </authorList>
    </citation>
    <scope>NUCLEOTIDE SEQUENCE [LARGE SCALE GENOMIC DNA]</scope>
</reference>
<dbReference type="GO" id="GO:0005829">
    <property type="term" value="C:cytosol"/>
    <property type="evidence" value="ECO:0007669"/>
    <property type="project" value="TreeGrafter"/>
</dbReference>
<proteinExistence type="inferred from homology"/>
<keyword evidence="1" id="KW-0328">Glycosyltransferase</keyword>
<evidence type="ECO:0000256" key="1">
    <source>
        <dbReference type="ARBA" id="ARBA00022676"/>
    </source>
</evidence>
<dbReference type="GO" id="GO:0008713">
    <property type="term" value="F:ADP-heptose-lipopolysaccharide heptosyltransferase activity"/>
    <property type="evidence" value="ECO:0007669"/>
    <property type="project" value="UniProtKB-EC"/>
</dbReference>